<accession>A0A3M3YI34</accession>
<organism evidence="2 3">
    <name type="scientific">Pseudomonas syringae pv. primulae</name>
    <dbReference type="NCBI Taxonomy" id="251707"/>
    <lineage>
        <taxon>Bacteria</taxon>
        <taxon>Pseudomonadati</taxon>
        <taxon>Pseudomonadota</taxon>
        <taxon>Gammaproteobacteria</taxon>
        <taxon>Pseudomonadales</taxon>
        <taxon>Pseudomonadaceae</taxon>
        <taxon>Pseudomonas</taxon>
    </lineage>
</organism>
<proteinExistence type="predicted"/>
<dbReference type="Proteomes" id="UP000281350">
    <property type="component" value="Unassembled WGS sequence"/>
</dbReference>
<evidence type="ECO:0000313" key="3">
    <source>
        <dbReference type="Proteomes" id="UP000281350"/>
    </source>
</evidence>
<reference evidence="2 3" key="1">
    <citation type="submission" date="2018-08" db="EMBL/GenBank/DDBJ databases">
        <title>Recombination of ecologically and evolutionarily significant loci maintains genetic cohesion in the Pseudomonas syringae species complex.</title>
        <authorList>
            <person name="Dillon M."/>
            <person name="Thakur S."/>
            <person name="Almeida R.N.D."/>
            <person name="Weir B.S."/>
            <person name="Guttman D.S."/>
        </authorList>
    </citation>
    <scope>NUCLEOTIDE SEQUENCE [LARGE SCALE GENOMIC DNA]</scope>
    <source>
        <strain evidence="2 3">ICMP 2732</strain>
    </source>
</reference>
<comment type="caution">
    <text evidence="2">The sequence shown here is derived from an EMBL/GenBank/DDBJ whole genome shotgun (WGS) entry which is preliminary data.</text>
</comment>
<evidence type="ECO:0000256" key="1">
    <source>
        <dbReference type="SAM" id="MobiDB-lite"/>
    </source>
</evidence>
<feature type="region of interest" description="Disordered" evidence="1">
    <location>
        <begin position="37"/>
        <end position="58"/>
    </location>
</feature>
<dbReference type="EMBL" id="RBPY01000024">
    <property type="protein sequence ID" value="RMO81709.1"/>
    <property type="molecule type" value="Genomic_DNA"/>
</dbReference>
<evidence type="ECO:0000313" key="2">
    <source>
        <dbReference type="EMBL" id="RMO81709.1"/>
    </source>
</evidence>
<dbReference type="AlphaFoldDB" id="A0A3M3YI34"/>
<sequence>MTFQAGPARPRAGLGADNPAVALPAVIVRRGCLAEQGEGHQARDRDADNAHTKKHDGSRSGLRCLQDYHCRLACYRVSMKFFWRCVLLDDQQAAVRRRYWMVLCLEVIVACRFLLVNQAFVSRLTSWFKNCFNPFRTATGGKRLSEEEDCGQVALRRHERCIRKRDCAEGSRQQPGKRFDQWLHA</sequence>
<gene>
    <name evidence="2" type="ORF">ALQ36_04761</name>
</gene>
<protein>
    <submittedName>
        <fullName evidence="2">Uncharacterized protein</fullName>
    </submittedName>
</protein>
<name>A0A3M3YI34_9PSED</name>